<comment type="similarity">
    <text evidence="1 4">Belongs to the prokaryotic/mitochondrial release factor family.</text>
</comment>
<comment type="caution">
    <text evidence="7">The sequence shown here is derived from an EMBL/GenBank/DDBJ whole genome shotgun (WGS) entry which is preliminary data.</text>
</comment>
<dbReference type="HAMAP" id="MF_00094">
    <property type="entry name" value="Rel_fac_2"/>
    <property type="match status" value="1"/>
</dbReference>
<evidence type="ECO:0000313" key="7">
    <source>
        <dbReference type="EMBL" id="CAE6781029.1"/>
    </source>
</evidence>
<feature type="modified residue" description="N5-methylglutamine" evidence="4">
    <location>
        <position position="266"/>
    </location>
</feature>
<evidence type="ECO:0000256" key="3">
    <source>
        <dbReference type="ARBA" id="ARBA00022917"/>
    </source>
</evidence>
<feature type="domain" description="Prokaryotic-type class I peptide chain release factors" evidence="6">
    <location>
        <begin position="259"/>
        <end position="275"/>
    </location>
</feature>
<dbReference type="PROSITE" id="PS00745">
    <property type="entry name" value="RF_PROK_I"/>
    <property type="match status" value="1"/>
</dbReference>
<dbReference type="SMART" id="SM00937">
    <property type="entry name" value="PCRF"/>
    <property type="match status" value="1"/>
</dbReference>
<reference evidence="7 8" key="1">
    <citation type="submission" date="2021-02" db="EMBL/GenBank/DDBJ databases">
        <authorList>
            <person name="Han P."/>
        </authorList>
    </citation>
    <scope>NUCLEOTIDE SEQUENCE [LARGE SCALE GENOMIC DNA]</scope>
    <source>
        <strain evidence="7">Candidatus Nitrospira sp. ZN2</strain>
    </source>
</reference>
<evidence type="ECO:0000256" key="1">
    <source>
        <dbReference type="ARBA" id="ARBA00010835"/>
    </source>
</evidence>
<dbReference type="Pfam" id="PF03462">
    <property type="entry name" value="PCRF"/>
    <property type="match status" value="1"/>
</dbReference>
<dbReference type="InterPro" id="IPR000352">
    <property type="entry name" value="Pep_chain_release_fac_I"/>
</dbReference>
<evidence type="ECO:0000313" key="8">
    <source>
        <dbReference type="Proteomes" id="UP000675880"/>
    </source>
</evidence>
<dbReference type="Gene3D" id="1.20.58.410">
    <property type="entry name" value="Release factor"/>
    <property type="match status" value="1"/>
</dbReference>
<dbReference type="NCBIfam" id="TIGR00020">
    <property type="entry name" value="prfB"/>
    <property type="match status" value="1"/>
</dbReference>
<dbReference type="SUPFAM" id="SSF75620">
    <property type="entry name" value="Release factor"/>
    <property type="match status" value="1"/>
</dbReference>
<evidence type="ECO:0000259" key="6">
    <source>
        <dbReference type="PROSITE" id="PS00745"/>
    </source>
</evidence>
<dbReference type="InterPro" id="IPR045853">
    <property type="entry name" value="Pep_chain_release_fac_I_sf"/>
</dbReference>
<dbReference type="InterPro" id="IPR005139">
    <property type="entry name" value="PCRF"/>
</dbReference>
<dbReference type="Gene3D" id="3.30.160.20">
    <property type="match status" value="1"/>
</dbReference>
<keyword evidence="4" id="KW-0963">Cytoplasm</keyword>
<organism evidence="7 8">
    <name type="scientific">Nitrospira defluvii</name>
    <dbReference type="NCBI Taxonomy" id="330214"/>
    <lineage>
        <taxon>Bacteria</taxon>
        <taxon>Pseudomonadati</taxon>
        <taxon>Nitrospirota</taxon>
        <taxon>Nitrospiria</taxon>
        <taxon>Nitrospirales</taxon>
        <taxon>Nitrospiraceae</taxon>
        <taxon>Nitrospira</taxon>
    </lineage>
</organism>
<dbReference type="PANTHER" id="PTHR43116:SF3">
    <property type="entry name" value="CLASS I PEPTIDE CHAIN RELEASE FACTOR"/>
    <property type="match status" value="1"/>
</dbReference>
<comment type="PTM">
    <text evidence="4">Methylated by PrmC. Methylation increases the termination efficiency of RF2.</text>
</comment>
<dbReference type="Proteomes" id="UP000675880">
    <property type="component" value="Unassembled WGS sequence"/>
</dbReference>
<name>A0ABM8S011_9BACT</name>
<evidence type="ECO:0000256" key="5">
    <source>
        <dbReference type="NCBIfam" id="TIGR00020"/>
    </source>
</evidence>
<evidence type="ECO:0000256" key="2">
    <source>
        <dbReference type="ARBA" id="ARBA00022481"/>
    </source>
</evidence>
<keyword evidence="2 4" id="KW-0488">Methylation</keyword>
<sequence>MENQPGDQRKNERNVPCWMMSGPVCVPSVNSWLNYGGIFDLARMTAELNDIELKTSQPDFWKDTQAAAKVNRRKAALDRELSRWRETERRQSDIEALLELALESGDAGLEQELTAELDPFEKSVAQFRIELLLSGELDANNAIFAIHPGAGGTESQDWAQMLLRMYVRWAEQKGFKVDTLDLQAGEEAGIKSATLSVNGPYAYGYLKAEAGVHRLVRISPFDANKRRHTSFASVFVYPELDDDVQVVIEDKDLRIDTFRAGGAGGQNVNKVETAIRITHIPTGIVVQCQNERSQLQNRNGAMKILRARLFELEQRKKEAEFNAIVGEKKDIAWGSQIRSYVFQPYQMVKDHRTGHEVGQVSAVMDGDLDGFIEAYLQRKMTGGKAPEPVAMKDDDL</sequence>
<dbReference type="PANTHER" id="PTHR43116">
    <property type="entry name" value="PEPTIDE CHAIN RELEASE FACTOR 2"/>
    <property type="match status" value="1"/>
</dbReference>
<dbReference type="EMBL" id="CAJNBJ010000017">
    <property type="protein sequence ID" value="CAE6781029.1"/>
    <property type="molecule type" value="Genomic_DNA"/>
</dbReference>
<keyword evidence="3 4" id="KW-0648">Protein biosynthesis</keyword>
<accession>A0ABM8S011</accession>
<proteinExistence type="inferred from homology"/>
<evidence type="ECO:0000256" key="4">
    <source>
        <dbReference type="HAMAP-Rule" id="MF_00094"/>
    </source>
</evidence>
<comment type="function">
    <text evidence="4">Peptide chain release factor 2 directs the termination of translation in response to the peptide chain termination codons UGA and UAA.</text>
</comment>
<dbReference type="Pfam" id="PF00472">
    <property type="entry name" value="RF-1"/>
    <property type="match status" value="1"/>
</dbReference>
<dbReference type="InterPro" id="IPR004374">
    <property type="entry name" value="PrfB"/>
</dbReference>
<comment type="subcellular location">
    <subcellularLocation>
        <location evidence="4">Cytoplasm</location>
    </subcellularLocation>
</comment>
<protein>
    <recommendedName>
        <fullName evidence="4 5">Peptide chain release factor 2</fullName>
        <shortName evidence="4">RF-2</shortName>
    </recommendedName>
</protein>
<keyword evidence="8" id="KW-1185">Reference proteome</keyword>
<gene>
    <name evidence="4 7" type="primary">prfB</name>
    <name evidence="7" type="ORF">NSPZN2_40756</name>
</gene>
<dbReference type="Gene3D" id="3.30.70.1660">
    <property type="match status" value="1"/>
</dbReference>